<reference evidence="1" key="2">
    <citation type="submission" date="2020-11" db="EMBL/GenBank/DDBJ databases">
        <authorList>
            <person name="McCartney M.A."/>
            <person name="Auch B."/>
            <person name="Kono T."/>
            <person name="Mallez S."/>
            <person name="Becker A."/>
            <person name="Gohl D.M."/>
            <person name="Silverstein K.A.T."/>
            <person name="Koren S."/>
            <person name="Bechman K.B."/>
            <person name="Herman A."/>
            <person name="Abrahante J.E."/>
            <person name="Garbe J."/>
        </authorList>
    </citation>
    <scope>NUCLEOTIDE SEQUENCE</scope>
    <source>
        <strain evidence="1">Duluth1</strain>
        <tissue evidence="1">Whole animal</tissue>
    </source>
</reference>
<accession>A0A9D4FVW6</accession>
<evidence type="ECO:0000313" key="2">
    <source>
        <dbReference type="Proteomes" id="UP000828390"/>
    </source>
</evidence>
<dbReference type="Proteomes" id="UP000828390">
    <property type="component" value="Unassembled WGS sequence"/>
</dbReference>
<dbReference type="AlphaFoldDB" id="A0A9D4FVW6"/>
<gene>
    <name evidence="1" type="ORF">DPMN_134253</name>
</gene>
<evidence type="ECO:0000313" key="1">
    <source>
        <dbReference type="EMBL" id="KAH3805943.1"/>
    </source>
</evidence>
<proteinExistence type="predicted"/>
<dbReference type="EMBL" id="JAIWYP010000006">
    <property type="protein sequence ID" value="KAH3805943.1"/>
    <property type="molecule type" value="Genomic_DNA"/>
</dbReference>
<reference evidence="1" key="1">
    <citation type="journal article" date="2019" name="bioRxiv">
        <title>The Genome of the Zebra Mussel, Dreissena polymorpha: A Resource for Invasive Species Research.</title>
        <authorList>
            <person name="McCartney M.A."/>
            <person name="Auch B."/>
            <person name="Kono T."/>
            <person name="Mallez S."/>
            <person name="Zhang Y."/>
            <person name="Obille A."/>
            <person name="Becker A."/>
            <person name="Abrahante J.E."/>
            <person name="Garbe J."/>
            <person name="Badalamenti J.P."/>
            <person name="Herman A."/>
            <person name="Mangelson H."/>
            <person name="Liachko I."/>
            <person name="Sullivan S."/>
            <person name="Sone E.D."/>
            <person name="Koren S."/>
            <person name="Silverstein K.A.T."/>
            <person name="Beckman K.B."/>
            <person name="Gohl D.M."/>
        </authorList>
    </citation>
    <scope>NUCLEOTIDE SEQUENCE</scope>
    <source>
        <strain evidence="1">Duluth1</strain>
        <tissue evidence="1">Whole animal</tissue>
    </source>
</reference>
<name>A0A9D4FVW6_DREPO</name>
<keyword evidence="2" id="KW-1185">Reference proteome</keyword>
<organism evidence="1 2">
    <name type="scientific">Dreissena polymorpha</name>
    <name type="common">Zebra mussel</name>
    <name type="synonym">Mytilus polymorpha</name>
    <dbReference type="NCBI Taxonomy" id="45954"/>
    <lineage>
        <taxon>Eukaryota</taxon>
        <taxon>Metazoa</taxon>
        <taxon>Spiralia</taxon>
        <taxon>Lophotrochozoa</taxon>
        <taxon>Mollusca</taxon>
        <taxon>Bivalvia</taxon>
        <taxon>Autobranchia</taxon>
        <taxon>Heteroconchia</taxon>
        <taxon>Euheterodonta</taxon>
        <taxon>Imparidentia</taxon>
        <taxon>Neoheterodontei</taxon>
        <taxon>Myida</taxon>
        <taxon>Dreissenoidea</taxon>
        <taxon>Dreissenidae</taxon>
        <taxon>Dreissena</taxon>
    </lineage>
</organism>
<comment type="caution">
    <text evidence="1">The sequence shown here is derived from an EMBL/GenBank/DDBJ whole genome shotgun (WGS) entry which is preliminary data.</text>
</comment>
<protein>
    <submittedName>
        <fullName evidence="1">Uncharacterized protein</fullName>
    </submittedName>
</protein>
<sequence>MQACEGCGISIANASEGCLQRAAAFFSSIIFVEDLFWPADLEDILETDVDVDEDLYFLDGDGSDSPGLCSIDFASRWY</sequence>